<keyword evidence="2" id="KW-1185">Reference proteome</keyword>
<sequence length="203" mass="22466">MWSALKEVRDVINSGGSLENLSLKVVQHLLLERPESEKPMEVADVEEEAILFFHEGSELLSDLKDQLAALPELKDLSPYELLGKHHKSLLGDGNGVPTPARDVVSAQDVSGAKSIAQMSRQVPQHQLQIINDLLKKQSETKLIEYSDSEWASPIVIVMKRTEWTSDSIGFENVMWLLSLDMASGIWAVPMTHSAQHISAFGAP</sequence>
<organism evidence="1 2">
    <name type="scientific">Phytophthora megakarya</name>
    <dbReference type="NCBI Taxonomy" id="4795"/>
    <lineage>
        <taxon>Eukaryota</taxon>
        <taxon>Sar</taxon>
        <taxon>Stramenopiles</taxon>
        <taxon>Oomycota</taxon>
        <taxon>Peronosporomycetes</taxon>
        <taxon>Peronosporales</taxon>
        <taxon>Peronosporaceae</taxon>
        <taxon>Phytophthora</taxon>
    </lineage>
</organism>
<comment type="caution">
    <text evidence="1">The sequence shown here is derived from an EMBL/GenBank/DDBJ whole genome shotgun (WGS) entry which is preliminary data.</text>
</comment>
<protein>
    <recommendedName>
        <fullName evidence="3">Reverse transcriptase</fullName>
    </recommendedName>
</protein>
<evidence type="ECO:0000313" key="2">
    <source>
        <dbReference type="Proteomes" id="UP000198211"/>
    </source>
</evidence>
<dbReference type="AlphaFoldDB" id="A0A225V2H1"/>
<dbReference type="Gene3D" id="3.10.10.10">
    <property type="entry name" value="HIV Type 1 Reverse Transcriptase, subunit A, domain 1"/>
    <property type="match status" value="1"/>
</dbReference>
<accession>A0A225V2H1</accession>
<proteinExistence type="predicted"/>
<gene>
    <name evidence="1" type="ORF">PHMEG_00029508</name>
</gene>
<dbReference type="InterPro" id="IPR043502">
    <property type="entry name" value="DNA/RNA_pol_sf"/>
</dbReference>
<reference evidence="2" key="1">
    <citation type="submission" date="2017-03" db="EMBL/GenBank/DDBJ databases">
        <title>Phytopthora megakarya and P. palmivora, two closely related causual agents of cacao black pod achieved similar genome size and gene model numbers by different mechanisms.</title>
        <authorList>
            <person name="Ali S."/>
            <person name="Shao J."/>
            <person name="Larry D.J."/>
            <person name="Kronmiller B."/>
            <person name="Shen D."/>
            <person name="Strem M.D."/>
            <person name="Melnick R.L."/>
            <person name="Guiltinan M.J."/>
            <person name="Tyler B.M."/>
            <person name="Meinhardt L.W."/>
            <person name="Bailey B.A."/>
        </authorList>
    </citation>
    <scope>NUCLEOTIDE SEQUENCE [LARGE SCALE GENOMIC DNA]</scope>
    <source>
        <strain evidence="2">zdho120</strain>
    </source>
</reference>
<evidence type="ECO:0000313" key="1">
    <source>
        <dbReference type="EMBL" id="OWY99482.1"/>
    </source>
</evidence>
<evidence type="ECO:0008006" key="3">
    <source>
        <dbReference type="Google" id="ProtNLM"/>
    </source>
</evidence>
<name>A0A225V2H1_9STRA</name>
<dbReference type="EMBL" id="NBNE01008432">
    <property type="protein sequence ID" value="OWY99482.1"/>
    <property type="molecule type" value="Genomic_DNA"/>
</dbReference>
<dbReference type="Proteomes" id="UP000198211">
    <property type="component" value="Unassembled WGS sequence"/>
</dbReference>
<dbReference type="SUPFAM" id="SSF56672">
    <property type="entry name" value="DNA/RNA polymerases"/>
    <property type="match status" value="1"/>
</dbReference>